<dbReference type="GO" id="GO:0004175">
    <property type="term" value="F:endopeptidase activity"/>
    <property type="evidence" value="ECO:0007669"/>
    <property type="project" value="TreeGrafter"/>
</dbReference>
<proteinExistence type="inferred from homology"/>
<dbReference type="OMA" id="TWSIVDE"/>
<dbReference type="SMART" id="SM00228">
    <property type="entry name" value="PDZ"/>
    <property type="match status" value="1"/>
</dbReference>
<evidence type="ECO:0000256" key="4">
    <source>
        <dbReference type="ARBA" id="ARBA00022825"/>
    </source>
</evidence>
<feature type="signal peptide" evidence="6">
    <location>
        <begin position="1"/>
        <end position="23"/>
    </location>
</feature>
<accession>A0A172XB08</accession>
<dbReference type="Proteomes" id="UP000264231">
    <property type="component" value="Chromosome"/>
</dbReference>
<evidence type="ECO:0000256" key="6">
    <source>
        <dbReference type="SAM" id="SignalP"/>
    </source>
</evidence>
<dbReference type="SUPFAM" id="SSF50156">
    <property type="entry name" value="PDZ domain-like"/>
    <property type="match status" value="1"/>
</dbReference>
<dbReference type="InterPro" id="IPR004447">
    <property type="entry name" value="Peptidase_S41A"/>
</dbReference>
<evidence type="ECO:0000256" key="5">
    <source>
        <dbReference type="RuleBase" id="RU004404"/>
    </source>
</evidence>
<dbReference type="Gene3D" id="3.90.226.10">
    <property type="entry name" value="2-enoyl-CoA Hydratase, Chain A, domain 1"/>
    <property type="match status" value="1"/>
</dbReference>
<dbReference type="Gene3D" id="2.30.42.10">
    <property type="match status" value="1"/>
</dbReference>
<dbReference type="AlphaFoldDB" id="A0A172XB08"/>
<comment type="similarity">
    <text evidence="1 5">Belongs to the peptidase S41A family.</text>
</comment>
<keyword evidence="3 5" id="KW-0378">Hydrolase</keyword>
<dbReference type="Pfam" id="PF22694">
    <property type="entry name" value="CtpB_N-like"/>
    <property type="match status" value="1"/>
</dbReference>
<organism evidence="8 9">
    <name type="scientific">Borrelia turicatae</name>
    <dbReference type="NCBI Taxonomy" id="142"/>
    <lineage>
        <taxon>Bacteria</taxon>
        <taxon>Pseudomonadati</taxon>
        <taxon>Spirochaetota</taxon>
        <taxon>Spirochaetia</taxon>
        <taxon>Spirochaetales</taxon>
        <taxon>Borreliaceae</taxon>
        <taxon>Borrelia</taxon>
    </lineage>
</organism>
<dbReference type="InterPro" id="IPR001478">
    <property type="entry name" value="PDZ"/>
</dbReference>
<gene>
    <name evidence="8" type="ORF">A7978_01755</name>
</gene>
<dbReference type="EMBL" id="CP015629">
    <property type="protein sequence ID" value="ANF33841.1"/>
    <property type="molecule type" value="Genomic_DNA"/>
</dbReference>
<evidence type="ECO:0000313" key="8">
    <source>
        <dbReference type="EMBL" id="ANF33841.1"/>
    </source>
</evidence>
<dbReference type="InterPro" id="IPR029045">
    <property type="entry name" value="ClpP/crotonase-like_dom_sf"/>
</dbReference>
<dbReference type="CDD" id="cd06782">
    <property type="entry name" value="cpPDZ_CPP-like"/>
    <property type="match status" value="1"/>
</dbReference>
<dbReference type="RefSeq" id="WP_011772311.1">
    <property type="nucleotide sequence ID" value="NZ_CP015629.1"/>
</dbReference>
<dbReference type="GO" id="GO:0008236">
    <property type="term" value="F:serine-type peptidase activity"/>
    <property type="evidence" value="ECO:0007669"/>
    <property type="project" value="UniProtKB-KW"/>
</dbReference>
<dbReference type="Gene3D" id="3.30.750.44">
    <property type="match status" value="1"/>
</dbReference>
<evidence type="ECO:0000256" key="3">
    <source>
        <dbReference type="ARBA" id="ARBA00022801"/>
    </source>
</evidence>
<dbReference type="GO" id="GO:0007165">
    <property type="term" value="P:signal transduction"/>
    <property type="evidence" value="ECO:0007669"/>
    <property type="project" value="TreeGrafter"/>
</dbReference>
<dbReference type="CDD" id="cd07560">
    <property type="entry name" value="Peptidase_S41_CPP"/>
    <property type="match status" value="1"/>
</dbReference>
<dbReference type="Pfam" id="PF17820">
    <property type="entry name" value="PDZ_6"/>
    <property type="match status" value="1"/>
</dbReference>
<dbReference type="PANTHER" id="PTHR32060">
    <property type="entry name" value="TAIL-SPECIFIC PROTEASE"/>
    <property type="match status" value="1"/>
</dbReference>
<keyword evidence="6" id="KW-0732">Signal</keyword>
<dbReference type="InterPro" id="IPR005151">
    <property type="entry name" value="Tail-specific_protease"/>
</dbReference>
<dbReference type="NCBIfam" id="TIGR00225">
    <property type="entry name" value="prc"/>
    <property type="match status" value="1"/>
</dbReference>
<dbReference type="InterPro" id="IPR041489">
    <property type="entry name" value="PDZ_6"/>
</dbReference>
<feature type="chain" id="PRO_5008003301" evidence="6">
    <location>
        <begin position="24"/>
        <end position="476"/>
    </location>
</feature>
<name>A0A172XB08_BORTU</name>
<dbReference type="PANTHER" id="PTHR32060:SF30">
    <property type="entry name" value="CARBOXY-TERMINAL PROCESSING PROTEASE CTPA"/>
    <property type="match status" value="1"/>
</dbReference>
<dbReference type="InterPro" id="IPR036034">
    <property type="entry name" value="PDZ_sf"/>
</dbReference>
<dbReference type="SUPFAM" id="SSF52096">
    <property type="entry name" value="ClpP/crotonase"/>
    <property type="match status" value="1"/>
</dbReference>
<evidence type="ECO:0000256" key="1">
    <source>
        <dbReference type="ARBA" id="ARBA00009179"/>
    </source>
</evidence>
<dbReference type="GO" id="GO:0006508">
    <property type="term" value="P:proteolysis"/>
    <property type="evidence" value="ECO:0007669"/>
    <property type="project" value="UniProtKB-KW"/>
</dbReference>
<keyword evidence="4 5" id="KW-0720">Serine protease</keyword>
<protein>
    <submittedName>
        <fullName evidence="8">Peptidase S41</fullName>
    </submittedName>
</protein>
<evidence type="ECO:0000256" key="2">
    <source>
        <dbReference type="ARBA" id="ARBA00022670"/>
    </source>
</evidence>
<evidence type="ECO:0000259" key="7">
    <source>
        <dbReference type="PROSITE" id="PS50106"/>
    </source>
</evidence>
<dbReference type="GO" id="GO:0030288">
    <property type="term" value="C:outer membrane-bounded periplasmic space"/>
    <property type="evidence" value="ECO:0007669"/>
    <property type="project" value="TreeGrafter"/>
</dbReference>
<reference evidence="8 9" key="1">
    <citation type="submission" date="2016-05" db="EMBL/GenBank/DDBJ databases">
        <title>Chromosome and linear plasmid sequence of a 2015 human isolate of tick-borne relapsing fever spirochete, Borrelia turicatae.</title>
        <authorList>
            <person name="Kingry L.C."/>
            <person name="Dhwani B."/>
            <person name="Replogle A."/>
            <person name="Sexton C."/>
            <person name="Rowe L."/>
            <person name="Stermole B.M."/>
            <person name="Christensen A.M."/>
            <person name="Schriefer M.E."/>
        </authorList>
    </citation>
    <scope>NUCLEOTIDE SEQUENCE [LARGE SCALE GENOMIC DNA]</scope>
    <source>
        <strain evidence="8 9">BTE5EL</strain>
    </source>
</reference>
<keyword evidence="2 5" id="KW-0645">Protease</keyword>
<dbReference type="SMART" id="SM00245">
    <property type="entry name" value="TSPc"/>
    <property type="match status" value="1"/>
</dbReference>
<dbReference type="PROSITE" id="PS50106">
    <property type="entry name" value="PDZ"/>
    <property type="match status" value="1"/>
</dbReference>
<dbReference type="InterPro" id="IPR055210">
    <property type="entry name" value="CtpA/B_N"/>
</dbReference>
<evidence type="ECO:0000313" key="9">
    <source>
        <dbReference type="Proteomes" id="UP000264231"/>
    </source>
</evidence>
<dbReference type="Pfam" id="PF03572">
    <property type="entry name" value="Peptidase_S41"/>
    <property type="match status" value="1"/>
</dbReference>
<feature type="domain" description="PDZ" evidence="7">
    <location>
        <begin position="91"/>
        <end position="171"/>
    </location>
</feature>
<sequence>MKKKCLVFVYFVLALSISSSVIVESIFAQTDPSKGKMSASTYGQMMMDAFNFIKRNYVEPVDDEAIFEGALKGMFKALNDPYSQYLTKEDLVEISKTTEGNYVGIGVSIVKKNVPVKSDSSVLDASYVMIVTAFEEGPAYKAGVKSGDYITDIDGKSTTLMTIEQVGSLLKGKAGTKVKISVLRDKDLKLEFELVREKVDIQTVKHDVINKSVGYIKILSFNPNTNTYFKKAFEKLQAQNIKSLILDLRFNTGGYLQDAIEIADDILAEGLIVSTRARDSKVPVEYKASSSHIVPLDMPIVVLIDKHSASASEVLVGALKDNQRVYVIGEKSYGKGVIQRILPFYTGGFKITNSKYYTPSGHSIHNIGIKPDLEVGEREFSETEVLAYRQILDKKLVEDFLNSRKNKKSITEKEIDAFVDKILKEHSIHNIDKDILGYYVFSQFYQDTHNEMPIYNLHYDKPLRAAYEYLVKGTKN</sequence>